<gene>
    <name evidence="1" type="ORF">GXP67_11470</name>
</gene>
<dbReference type="KEGG" id="rhoz:GXP67_11470"/>
<evidence type="ECO:0008006" key="3">
    <source>
        <dbReference type="Google" id="ProtNLM"/>
    </source>
</evidence>
<sequence length="89" mass="9977">MFKQLQNNDLREGNKIPVGDTLPGINLASTPWIGDLDQDQKADIVYSSVNFSLRNNDLTHPNGLRINSLETQIPISKIHAWGAYIHCHP</sequence>
<name>A0A6C0GGT0_9BACT</name>
<evidence type="ECO:0000313" key="1">
    <source>
        <dbReference type="EMBL" id="QHT67216.1"/>
    </source>
</evidence>
<dbReference type="RefSeq" id="WP_162443257.1">
    <property type="nucleotide sequence ID" value="NZ_CP048222.1"/>
</dbReference>
<reference evidence="1 2" key="1">
    <citation type="submission" date="2020-01" db="EMBL/GenBank/DDBJ databases">
        <authorList>
            <person name="Kim M.K."/>
        </authorList>
    </citation>
    <scope>NUCLEOTIDE SEQUENCE [LARGE SCALE GENOMIC DNA]</scope>
    <source>
        <strain evidence="1 2">172606-1</strain>
    </source>
</reference>
<dbReference type="EMBL" id="CP048222">
    <property type="protein sequence ID" value="QHT67216.1"/>
    <property type="molecule type" value="Genomic_DNA"/>
</dbReference>
<dbReference type="AlphaFoldDB" id="A0A6C0GGT0"/>
<keyword evidence="2" id="KW-1185">Reference proteome</keyword>
<proteinExistence type="predicted"/>
<accession>A0A6C0GGT0</accession>
<organism evidence="1 2">
    <name type="scientific">Rhodocytophaga rosea</name>
    <dbReference type="NCBI Taxonomy" id="2704465"/>
    <lineage>
        <taxon>Bacteria</taxon>
        <taxon>Pseudomonadati</taxon>
        <taxon>Bacteroidota</taxon>
        <taxon>Cytophagia</taxon>
        <taxon>Cytophagales</taxon>
        <taxon>Rhodocytophagaceae</taxon>
        <taxon>Rhodocytophaga</taxon>
    </lineage>
</organism>
<protein>
    <recommendedName>
        <fullName evidence="3">VCBS repeat-containing protein</fullName>
    </recommendedName>
</protein>
<dbReference type="Proteomes" id="UP000480178">
    <property type="component" value="Chromosome"/>
</dbReference>
<evidence type="ECO:0000313" key="2">
    <source>
        <dbReference type="Proteomes" id="UP000480178"/>
    </source>
</evidence>